<protein>
    <recommendedName>
        <fullName evidence="6">Lysozyme</fullName>
        <ecNumber evidence="6">3.2.1.17</ecNumber>
    </recommendedName>
</protein>
<dbReference type="Gene3D" id="2.10.270.10">
    <property type="entry name" value="Cholin Binding"/>
    <property type="match status" value="2"/>
</dbReference>
<keyword evidence="3 6" id="KW-0378">Hydrolase</keyword>
<dbReference type="AlphaFoldDB" id="A0A399IIP0"/>
<dbReference type="Gene3D" id="3.20.20.80">
    <property type="entry name" value="Glycosidases"/>
    <property type="match status" value="1"/>
</dbReference>
<dbReference type="GO" id="GO:0009253">
    <property type="term" value="P:peptidoglycan catabolic process"/>
    <property type="evidence" value="ECO:0007669"/>
    <property type="project" value="InterPro"/>
</dbReference>
<proteinExistence type="inferred from homology"/>
<dbReference type="PROSITE" id="PS00953">
    <property type="entry name" value="GLYCOSYL_HYDROL_F25_1"/>
    <property type="match status" value="1"/>
</dbReference>
<dbReference type="InterPro" id="IPR038765">
    <property type="entry name" value="Papain-like_cys_pep_sf"/>
</dbReference>
<accession>A0A399IIP0</accession>
<dbReference type="PROSITE" id="PS51904">
    <property type="entry name" value="GLYCOSYL_HYDROL_F25_2"/>
    <property type="match status" value="1"/>
</dbReference>
<evidence type="ECO:0000313" key="8">
    <source>
        <dbReference type="Proteomes" id="UP000265930"/>
    </source>
</evidence>
<dbReference type="GO" id="GO:0003796">
    <property type="term" value="F:lysozyme activity"/>
    <property type="evidence" value="ECO:0007669"/>
    <property type="project" value="UniProtKB-EC"/>
</dbReference>
<gene>
    <name evidence="7" type="ORF">D2A34_21985</name>
</gene>
<dbReference type="RefSeq" id="WP_119367943.1">
    <property type="nucleotide sequence ID" value="NZ_QXDJ01000006.1"/>
</dbReference>
<dbReference type="Pfam" id="PF19127">
    <property type="entry name" value="Choline_bind_3"/>
    <property type="match status" value="1"/>
</dbReference>
<dbReference type="SUPFAM" id="SSF54001">
    <property type="entry name" value="Cysteine proteinases"/>
    <property type="match status" value="1"/>
</dbReference>
<dbReference type="CDD" id="cd06525">
    <property type="entry name" value="GH25_Lyc-like"/>
    <property type="match status" value="1"/>
</dbReference>
<dbReference type="InterPro" id="IPR017853">
    <property type="entry name" value="GH"/>
</dbReference>
<evidence type="ECO:0000256" key="5">
    <source>
        <dbReference type="PROSITE-ProRule" id="PRU00591"/>
    </source>
</evidence>
<dbReference type="Gene3D" id="3.90.70.10">
    <property type="entry name" value="Cysteine proteinases"/>
    <property type="match status" value="1"/>
</dbReference>
<dbReference type="EC" id="3.2.1.17" evidence="6"/>
<dbReference type="SMART" id="SM00641">
    <property type="entry name" value="Glyco_25"/>
    <property type="match status" value="1"/>
</dbReference>
<feature type="repeat" description="Cell wall-binding" evidence="5">
    <location>
        <begin position="287"/>
        <end position="306"/>
    </location>
</feature>
<keyword evidence="4 6" id="KW-0326">Glycosidase</keyword>
<sequence>MSNITINDDYIQDMLNKHPLSKENPVDMRDYTLDVITEAVSSNTIIPEEFHINYSLPVKVKQKNIGACNACTCAAAYMIQKAATVPFSWWFLYANRLDSDYQGIGSIPREVLNHMKNEGVTSLELFNIMKEYPDIRTDLIKNSNKDKIFVEAAKNKISGYVKIEKEDVRRLVSQGIPVLIGVKVYTNFYEAVNNNYVIPSVPIGNKIGNHEMLITGYKGKDYNLLNWWDGEWDHDLILNEDSNIISDYYIITDKPISKPVVKKYRVGWDKDPNGKWLYSKDGDTLVQNDWLQWKGKWYFMNKDGTMHTEWLQDSKERWFYLDVDKGYAYTGWVYINGKWYYFNNDCIMQTGWLQYKDKWYYLDIDKGYCYSNCTILIDSKNYSFDLNGAWIESPDNAIFKGIDVSSHNGNIDFNKVKTYGIDAVYIKATEGTTFMDSYLNINYCGARQAGLKTGFYHFLVGTSSPETQANNFYNQIKDKQSDLKPCLDIETLFEGLMDYALKFISKFKELSCMEPCIYTYSGFMNNLDSRLSRYSLWEANYNNTPWDLPGNFIWTTRVGHQYTELGTINGINTAVDINEFNQDILR</sequence>
<dbReference type="PROSITE" id="PS51170">
    <property type="entry name" value="CW"/>
    <property type="match status" value="2"/>
</dbReference>
<evidence type="ECO:0000256" key="3">
    <source>
        <dbReference type="ARBA" id="ARBA00022801"/>
    </source>
</evidence>
<dbReference type="InterPro" id="IPR018077">
    <property type="entry name" value="Glyco_hydro_fam25_subgr"/>
</dbReference>
<dbReference type="InterPro" id="IPR008270">
    <property type="entry name" value="Glyco_hydro_25_AS"/>
</dbReference>
<comment type="catalytic activity">
    <reaction evidence="6">
        <text>Hydrolysis of (1-&gt;4)-beta-linkages between N-acetylmuramic acid and N-acetyl-D-glucosamine residues in a peptidoglycan and between N-acetyl-D-glucosamine residues in chitodextrins.</text>
        <dbReference type="EC" id="3.2.1.17"/>
    </reaction>
</comment>
<dbReference type="SUPFAM" id="SSF51445">
    <property type="entry name" value="(Trans)glycosidases"/>
    <property type="match status" value="1"/>
</dbReference>
<dbReference type="Pfam" id="PF01473">
    <property type="entry name" value="Choline_bind_1"/>
    <property type="match status" value="1"/>
</dbReference>
<feature type="repeat" description="Cell wall-binding" evidence="5">
    <location>
        <begin position="329"/>
        <end position="348"/>
    </location>
</feature>
<organism evidence="7 8">
    <name type="scientific">Clostridium chromiireducens</name>
    <dbReference type="NCBI Taxonomy" id="225345"/>
    <lineage>
        <taxon>Bacteria</taxon>
        <taxon>Bacillati</taxon>
        <taxon>Bacillota</taxon>
        <taxon>Clostridia</taxon>
        <taxon>Eubacteriales</taxon>
        <taxon>Clostridiaceae</taxon>
        <taxon>Clostridium</taxon>
    </lineage>
</organism>
<dbReference type="GO" id="GO:0016998">
    <property type="term" value="P:cell wall macromolecule catabolic process"/>
    <property type="evidence" value="ECO:0007669"/>
    <property type="project" value="InterPro"/>
</dbReference>
<evidence type="ECO:0000256" key="4">
    <source>
        <dbReference type="ARBA" id="ARBA00023295"/>
    </source>
</evidence>
<evidence type="ECO:0000256" key="2">
    <source>
        <dbReference type="ARBA" id="ARBA00022737"/>
    </source>
</evidence>
<comment type="similarity">
    <text evidence="1 6">Belongs to the glycosyl hydrolase 25 family.</text>
</comment>
<dbReference type="PANTHER" id="PTHR34135:SF2">
    <property type="entry name" value="LYSOZYME"/>
    <property type="match status" value="1"/>
</dbReference>
<dbReference type="EMBL" id="QXDJ01000006">
    <property type="protein sequence ID" value="RII32868.1"/>
    <property type="molecule type" value="Genomic_DNA"/>
</dbReference>
<evidence type="ECO:0000256" key="1">
    <source>
        <dbReference type="ARBA" id="ARBA00010646"/>
    </source>
</evidence>
<dbReference type="Proteomes" id="UP000265930">
    <property type="component" value="Unassembled WGS sequence"/>
</dbReference>
<comment type="caution">
    <text evidence="7">The sequence shown here is derived from an EMBL/GenBank/DDBJ whole genome shotgun (WGS) entry which is preliminary data.</text>
</comment>
<reference evidence="7 8" key="1">
    <citation type="submission" date="2018-08" db="EMBL/GenBank/DDBJ databases">
        <title>Genome of Clostridium chromiireducens C1, DSM12136.</title>
        <authorList>
            <person name="Xing M."/>
            <person name="Wei Y."/>
            <person name="Ang E.L."/>
            <person name="Zhao H."/>
            <person name="Zhang Y."/>
        </authorList>
    </citation>
    <scope>NUCLEOTIDE SEQUENCE [LARGE SCALE GENOMIC DNA]</scope>
    <source>
        <strain evidence="7 8">C1</strain>
    </source>
</reference>
<dbReference type="GO" id="GO:0016052">
    <property type="term" value="P:carbohydrate catabolic process"/>
    <property type="evidence" value="ECO:0007669"/>
    <property type="project" value="TreeGrafter"/>
</dbReference>
<dbReference type="InterPro" id="IPR018337">
    <property type="entry name" value="Cell_wall/Cho-bd_repeat"/>
</dbReference>
<evidence type="ECO:0000256" key="6">
    <source>
        <dbReference type="RuleBase" id="RU361176"/>
    </source>
</evidence>
<dbReference type="Pfam" id="PF01183">
    <property type="entry name" value="Glyco_hydro_25"/>
    <property type="match status" value="1"/>
</dbReference>
<name>A0A399IIP0_9CLOT</name>
<dbReference type="PANTHER" id="PTHR34135">
    <property type="entry name" value="LYSOZYME"/>
    <property type="match status" value="1"/>
</dbReference>
<evidence type="ECO:0000313" key="7">
    <source>
        <dbReference type="EMBL" id="RII32868.1"/>
    </source>
</evidence>
<keyword evidence="2" id="KW-0677">Repeat</keyword>
<dbReference type="SUPFAM" id="SSF69360">
    <property type="entry name" value="Cell wall binding repeat"/>
    <property type="match status" value="1"/>
</dbReference>
<dbReference type="InterPro" id="IPR002053">
    <property type="entry name" value="Glyco_hydro_25"/>
</dbReference>